<sequence length="298" mass="33122">MCYRDWRGNFGDDLNLPFFQAMVPNHLDILPDIKLYGIGTLLNSNRGRIERAVILGSGFGYGDKIDWNQQSVTVLGVRGPRTALALGLEDRDDLIIGDPALFLPLIDCLNTGGDLGGGRSVIAPHHKTTEAWDLASISNDELFVLDPGLTRIDDYIATIKGADLVMAESLHAAIVAAAYDVPFVPIALSCEIDRSKWGDFFDSLEVERCEHYAMPIPLRKKLRRLEVGVARGLARKGYCVERHYRGSKLPPKCVSAIRRAAGDVKLMSRNCQIRGDRRIIQKYQNRILNACNKLASMK</sequence>
<dbReference type="Pfam" id="PF04230">
    <property type="entry name" value="PS_pyruv_trans"/>
    <property type="match status" value="1"/>
</dbReference>
<reference evidence="2 3" key="1">
    <citation type="submission" date="2024-02" db="EMBL/GenBank/DDBJ databases">
        <title>Haloferula sargassicola NBRC 104335.</title>
        <authorList>
            <person name="Ichikawa N."/>
            <person name="Katano-Makiyama Y."/>
            <person name="Hidaka K."/>
        </authorList>
    </citation>
    <scope>NUCLEOTIDE SEQUENCE [LARGE SCALE GENOMIC DNA]</scope>
    <source>
        <strain evidence="2 3">NBRC 104335</strain>
    </source>
</reference>
<keyword evidence="3" id="KW-1185">Reference proteome</keyword>
<feature type="domain" description="Polysaccharide pyruvyl transferase" evidence="1">
    <location>
        <begin position="49"/>
        <end position="187"/>
    </location>
</feature>
<proteinExistence type="predicted"/>
<gene>
    <name evidence="2" type="ORF">Hsar01_02916</name>
</gene>
<dbReference type="EMBL" id="BAABRI010000016">
    <property type="protein sequence ID" value="GAA5483682.1"/>
    <property type="molecule type" value="Genomic_DNA"/>
</dbReference>
<organism evidence="2 3">
    <name type="scientific">Haloferula sargassicola</name>
    <dbReference type="NCBI Taxonomy" id="490096"/>
    <lineage>
        <taxon>Bacteria</taxon>
        <taxon>Pseudomonadati</taxon>
        <taxon>Verrucomicrobiota</taxon>
        <taxon>Verrucomicrobiia</taxon>
        <taxon>Verrucomicrobiales</taxon>
        <taxon>Verrucomicrobiaceae</taxon>
        <taxon>Haloferula</taxon>
    </lineage>
</organism>
<evidence type="ECO:0000313" key="3">
    <source>
        <dbReference type="Proteomes" id="UP001476282"/>
    </source>
</evidence>
<dbReference type="InterPro" id="IPR007345">
    <property type="entry name" value="Polysacch_pyruvyl_Trfase"/>
</dbReference>
<protein>
    <recommendedName>
        <fullName evidence="1">Polysaccharide pyruvyl transferase domain-containing protein</fullName>
    </recommendedName>
</protein>
<dbReference type="Proteomes" id="UP001476282">
    <property type="component" value="Unassembled WGS sequence"/>
</dbReference>
<evidence type="ECO:0000259" key="1">
    <source>
        <dbReference type="Pfam" id="PF04230"/>
    </source>
</evidence>
<evidence type="ECO:0000313" key="2">
    <source>
        <dbReference type="EMBL" id="GAA5483682.1"/>
    </source>
</evidence>
<name>A0ABP9USL9_9BACT</name>
<accession>A0ABP9USL9</accession>
<comment type="caution">
    <text evidence="2">The sequence shown here is derived from an EMBL/GenBank/DDBJ whole genome shotgun (WGS) entry which is preliminary data.</text>
</comment>